<evidence type="ECO:0008006" key="14">
    <source>
        <dbReference type="Google" id="ProtNLM"/>
    </source>
</evidence>
<dbReference type="AlphaFoldDB" id="A0AAQ4FRU2"/>
<evidence type="ECO:0000256" key="6">
    <source>
        <dbReference type="ARBA" id="ARBA00022833"/>
    </source>
</evidence>
<keyword evidence="3" id="KW-0645">Protease</keyword>
<keyword evidence="9" id="KW-0812">Transmembrane</keyword>
<feature type="compositionally biased region" description="Basic and acidic residues" evidence="8">
    <location>
        <begin position="170"/>
        <end position="187"/>
    </location>
</feature>
<feature type="compositionally biased region" description="Basic and acidic residues" evidence="8">
    <location>
        <begin position="1"/>
        <end position="11"/>
    </location>
</feature>
<keyword evidence="4" id="KW-0479">Metal-binding</keyword>
<feature type="compositionally biased region" description="Polar residues" evidence="8">
    <location>
        <begin position="36"/>
        <end position="46"/>
    </location>
</feature>
<reference evidence="12 13" key="1">
    <citation type="journal article" date="2023" name="Arcadia Sci">
        <title>De novo assembly of a long-read Amblyomma americanum tick genome.</title>
        <authorList>
            <person name="Chou S."/>
            <person name="Poskanzer K.E."/>
            <person name="Rollins M."/>
            <person name="Thuy-Boun P.S."/>
        </authorList>
    </citation>
    <scope>NUCLEOTIDE SEQUENCE [LARGE SCALE GENOMIC DNA]</scope>
    <source>
        <strain evidence="12">F_SG_1</strain>
        <tissue evidence="12">Salivary glands</tissue>
    </source>
</reference>
<dbReference type="PANTHER" id="PTHR11733">
    <property type="entry name" value="ZINC METALLOPROTEASE FAMILY M13 NEPRILYSIN-RELATED"/>
    <property type="match status" value="1"/>
</dbReference>
<dbReference type="Pfam" id="PF05649">
    <property type="entry name" value="Peptidase_M13_N"/>
    <property type="match status" value="1"/>
</dbReference>
<keyword evidence="7" id="KW-0482">Metalloprotease</keyword>
<name>A0AAQ4FRU2_AMBAM</name>
<dbReference type="InterPro" id="IPR018497">
    <property type="entry name" value="Peptidase_M13_C"/>
</dbReference>
<dbReference type="Gene3D" id="1.10.1380.10">
    <property type="entry name" value="Neutral endopeptidase , domain2"/>
    <property type="match status" value="1"/>
</dbReference>
<evidence type="ECO:0000256" key="9">
    <source>
        <dbReference type="SAM" id="Phobius"/>
    </source>
</evidence>
<keyword evidence="13" id="KW-1185">Reference proteome</keyword>
<protein>
    <recommendedName>
        <fullName evidence="14">M13 family peptidase</fullName>
    </recommendedName>
</protein>
<dbReference type="GO" id="GO:0005886">
    <property type="term" value="C:plasma membrane"/>
    <property type="evidence" value="ECO:0007669"/>
    <property type="project" value="TreeGrafter"/>
</dbReference>
<evidence type="ECO:0000256" key="1">
    <source>
        <dbReference type="ARBA" id="ARBA00001947"/>
    </source>
</evidence>
<feature type="compositionally biased region" description="Low complexity" evidence="8">
    <location>
        <begin position="288"/>
        <end position="321"/>
    </location>
</feature>
<evidence type="ECO:0000256" key="7">
    <source>
        <dbReference type="ARBA" id="ARBA00023049"/>
    </source>
</evidence>
<feature type="region of interest" description="Disordered" evidence="8">
    <location>
        <begin position="1"/>
        <end position="427"/>
    </location>
</feature>
<feature type="domain" description="Peptidase M13 N-terminal" evidence="11">
    <location>
        <begin position="514"/>
        <end position="882"/>
    </location>
</feature>
<dbReference type="EMBL" id="JARKHS020000054">
    <property type="protein sequence ID" value="KAK8789173.1"/>
    <property type="molecule type" value="Genomic_DNA"/>
</dbReference>
<keyword evidence="5" id="KW-0378">Hydrolase</keyword>
<evidence type="ECO:0000256" key="3">
    <source>
        <dbReference type="ARBA" id="ARBA00022670"/>
    </source>
</evidence>
<dbReference type="InterPro" id="IPR024079">
    <property type="entry name" value="MetalloPept_cat_dom_sf"/>
</dbReference>
<organism evidence="12 13">
    <name type="scientific">Amblyomma americanum</name>
    <name type="common">Lone star tick</name>
    <dbReference type="NCBI Taxonomy" id="6943"/>
    <lineage>
        <taxon>Eukaryota</taxon>
        <taxon>Metazoa</taxon>
        <taxon>Ecdysozoa</taxon>
        <taxon>Arthropoda</taxon>
        <taxon>Chelicerata</taxon>
        <taxon>Arachnida</taxon>
        <taxon>Acari</taxon>
        <taxon>Parasitiformes</taxon>
        <taxon>Ixodida</taxon>
        <taxon>Ixodoidea</taxon>
        <taxon>Ixodidae</taxon>
        <taxon>Amblyomminae</taxon>
        <taxon>Amblyomma</taxon>
    </lineage>
</organism>
<dbReference type="Pfam" id="PF01431">
    <property type="entry name" value="Peptidase_M13"/>
    <property type="match status" value="1"/>
</dbReference>
<feature type="compositionally biased region" description="Pro residues" evidence="8">
    <location>
        <begin position="378"/>
        <end position="412"/>
    </location>
</feature>
<dbReference type="SUPFAM" id="SSF55486">
    <property type="entry name" value="Metalloproteases ('zincins'), catalytic domain"/>
    <property type="match status" value="1"/>
</dbReference>
<feature type="compositionally biased region" description="Low complexity" evidence="8">
    <location>
        <begin position="262"/>
        <end position="280"/>
    </location>
</feature>
<dbReference type="GO" id="GO:0046872">
    <property type="term" value="F:metal ion binding"/>
    <property type="evidence" value="ECO:0007669"/>
    <property type="project" value="UniProtKB-KW"/>
</dbReference>
<comment type="cofactor">
    <cofactor evidence="1">
        <name>Zn(2+)</name>
        <dbReference type="ChEBI" id="CHEBI:29105"/>
    </cofactor>
</comment>
<dbReference type="InterPro" id="IPR042089">
    <property type="entry name" value="Peptidase_M13_dom_2"/>
</dbReference>
<evidence type="ECO:0000259" key="11">
    <source>
        <dbReference type="Pfam" id="PF05649"/>
    </source>
</evidence>
<keyword evidence="9" id="KW-1133">Transmembrane helix</keyword>
<feature type="domain" description="Peptidase M13 C-terminal" evidence="10">
    <location>
        <begin position="975"/>
        <end position="1155"/>
    </location>
</feature>
<feature type="compositionally biased region" description="Low complexity" evidence="8">
    <location>
        <begin position="124"/>
        <end position="141"/>
    </location>
</feature>
<comment type="similarity">
    <text evidence="2">Belongs to the peptidase M13 family.</text>
</comment>
<dbReference type="GO" id="GO:0004222">
    <property type="term" value="F:metalloendopeptidase activity"/>
    <property type="evidence" value="ECO:0007669"/>
    <property type="project" value="InterPro"/>
</dbReference>
<feature type="compositionally biased region" description="Polar residues" evidence="8">
    <location>
        <begin position="354"/>
        <end position="375"/>
    </location>
</feature>
<evidence type="ECO:0000256" key="8">
    <source>
        <dbReference type="SAM" id="MobiDB-lite"/>
    </source>
</evidence>
<dbReference type="InterPro" id="IPR008753">
    <property type="entry name" value="Peptidase_M13_N"/>
</dbReference>
<dbReference type="InterPro" id="IPR000718">
    <property type="entry name" value="Peptidase_M13"/>
</dbReference>
<dbReference type="PROSITE" id="PS51885">
    <property type="entry name" value="NEPRILYSIN"/>
    <property type="match status" value="1"/>
</dbReference>
<accession>A0AAQ4FRU2</accession>
<evidence type="ECO:0000313" key="12">
    <source>
        <dbReference type="EMBL" id="KAK8789173.1"/>
    </source>
</evidence>
<feature type="transmembrane region" description="Helical" evidence="9">
    <location>
        <begin position="447"/>
        <end position="468"/>
    </location>
</feature>
<evidence type="ECO:0000313" key="13">
    <source>
        <dbReference type="Proteomes" id="UP001321473"/>
    </source>
</evidence>
<dbReference type="Proteomes" id="UP001321473">
    <property type="component" value="Unassembled WGS sequence"/>
</dbReference>
<feature type="compositionally biased region" description="Basic and acidic residues" evidence="8">
    <location>
        <begin position="252"/>
        <end position="261"/>
    </location>
</feature>
<feature type="compositionally biased region" description="Polar residues" evidence="8">
    <location>
        <begin position="68"/>
        <end position="78"/>
    </location>
</feature>
<evidence type="ECO:0000259" key="10">
    <source>
        <dbReference type="Pfam" id="PF01431"/>
    </source>
</evidence>
<evidence type="ECO:0000256" key="5">
    <source>
        <dbReference type="ARBA" id="ARBA00022801"/>
    </source>
</evidence>
<keyword evidence="9" id="KW-0472">Membrane</keyword>
<keyword evidence="6" id="KW-0862">Zinc</keyword>
<dbReference type="Gene3D" id="3.40.390.10">
    <property type="entry name" value="Collagenase (Catalytic Domain)"/>
    <property type="match status" value="1"/>
</dbReference>
<dbReference type="PANTHER" id="PTHR11733:SF241">
    <property type="entry name" value="GH26575P-RELATED"/>
    <property type="match status" value="1"/>
</dbReference>
<dbReference type="GO" id="GO:0016485">
    <property type="term" value="P:protein processing"/>
    <property type="evidence" value="ECO:0007669"/>
    <property type="project" value="TreeGrafter"/>
</dbReference>
<proteinExistence type="inferred from homology"/>
<evidence type="ECO:0000256" key="2">
    <source>
        <dbReference type="ARBA" id="ARBA00007357"/>
    </source>
</evidence>
<gene>
    <name evidence="12" type="ORF">V5799_021059</name>
</gene>
<dbReference type="CDD" id="cd08662">
    <property type="entry name" value="M13"/>
    <property type="match status" value="1"/>
</dbReference>
<evidence type="ECO:0000256" key="4">
    <source>
        <dbReference type="ARBA" id="ARBA00022723"/>
    </source>
</evidence>
<feature type="compositionally biased region" description="Low complexity" evidence="8">
    <location>
        <begin position="188"/>
        <end position="248"/>
    </location>
</feature>
<comment type="caution">
    <text evidence="12">The sequence shown here is derived from an EMBL/GenBank/DDBJ whole genome shotgun (WGS) entry which is preliminary data.</text>
</comment>
<sequence length="1173" mass="129091">MSSEQQKDTWKQRPTQMLVPLDEKSQSVEPPPVSFGSGSALSSQTEQKSREPPEQPLVEYGDIRRPSVSVNEGSSQPPANEPPRKSIGSVDGDPGPEKVEDISPMPIAGDNVDMAKEFLEGIWSSEESPKAPASAAPMSTALVPLDEREEEQHRPIQEVLPPEPLPLVPVEEKPPPAEVAKGQKESRSGTASGTASGSSTEGSESETSTSATSSTGSGSTSGSSSSSSSGSSTTGSGSTTGSTTASTTRTHKTGEIDKAKPAVEPAVEPKAAAAQAAAPAMPSEKPPGEASSSSSSESTSSSSSGSESGSSESGSESAETAPPKDDEKKPLLPKPPAGAADVKVESMKPGGDIKSSTISPSGVTSATSGPSSESRMSPLPPRHPPVPPGGLRPNRPPPKPPKPKEPPPPPPSKGSGKLGNDPSMYGMLNNEIHRDAESKNRRIPCCLLAANIVAVLILVIVSHALIVYELQWQSEMRPPTSPPEERGDDHVCRDVQCSAAGTHLFYVLNASVRPCDSIYNYVCRSWIHEGPQNYRKIVLGAERIFVDSMYTEMKTTMLGYQGEASESEAVRKATDLFKLCLEEPKNNPGNTQLIDRILSEYGLPSWPYPEDAPVSTFTRPYVSLGKFLRDSGVGAVVTVKMLPDPERSESRIFGIDCSTFVVPMGTLLSFAEHKSETLLGYKIYIADVIKKLRPERQDVEKMANAIMAFEVNMAHRCNEACRKKRFKRTNLRDLKAELNINSVDWVEFLETVSQDNQGSISESTTVLVRSVLYLKTVAMVFENPQKLRRVMNYIGWRAVHHFMRHAGVDFRNLTESFMSARLKEERFPYDRSCLRDVNQVMPFAVGRIFAGTVLSRDHFDHAVRTVSALIEGFQVVLKEFQWAPLDVQSKFSKMVYLVSYPTWIKNFTKLNSYYEGVPNEGSYFDRYVSASRNRYQRYLSPPEMMPYQHRRLAEFIFPSRIVDLERRVGPPRETSFYDVRDNTLIVPAGAMQPPYYDTRRPWGLTFGGLGTMVARDLVNEMFHTPEGILKDDKEKKIFKERIQCLLDHLKKGLGSSTNPDCTSIITDIFSLRVAYEAYQIFLDGRDDDTLQGVAQMTPEQLFFISAVRTLCTSIREQHFAQVVLLGKSVMEIDLIDPAVMGMREFEDAFHCKRSNVTESQNVFNKCFYPAQSS</sequence>